<feature type="compositionally biased region" description="Polar residues" evidence="2">
    <location>
        <begin position="443"/>
        <end position="462"/>
    </location>
</feature>
<feature type="compositionally biased region" description="Basic and acidic residues" evidence="2">
    <location>
        <begin position="357"/>
        <end position="368"/>
    </location>
</feature>
<reference evidence="4 5" key="1">
    <citation type="submission" date="2024-04" db="EMBL/GenBank/DDBJ databases">
        <title>The reference genome of an endangered Asteraceae, Deinandra increscens subsp. villosa, native to the Central Coast of California.</title>
        <authorList>
            <person name="Guilliams M."/>
            <person name="Hasenstab-Lehman K."/>
            <person name="Meyer R."/>
            <person name="Mcevoy S."/>
        </authorList>
    </citation>
    <scope>NUCLEOTIDE SEQUENCE [LARGE SCALE GENOMIC DNA]</scope>
    <source>
        <tissue evidence="4">Leaf</tissue>
    </source>
</reference>
<dbReference type="PANTHER" id="PTHR34427">
    <property type="entry name" value="DUF4283 DOMAIN PROTEIN"/>
    <property type="match status" value="1"/>
</dbReference>
<dbReference type="PROSITE" id="PS50102">
    <property type="entry name" value="RRM"/>
    <property type="match status" value="1"/>
</dbReference>
<sequence>MPYQGPTNAGNWKIVLNRKNRLRHSKIASSSNLPSNVISFFVSGIPQGVTNSNLWTVFQPYGLVYEAFVVTPKNSSADRFGFVRLQGVTNYLAMEKTLNELVYWGQTKLGVKLARFDKMKNPVVLPPLPRSHTVAGLPPPPPLPTVAPMMFPGQSSSASLSFREAVAGRPSSSSSVKTIVIPNPSAWKPETSKHSALWGVCLNLNSLINAKRILAAEGTSDFEFFHVGGLDVLLAFHDAAAAATFLSKGSPSWRLVFSSLTTWEGQEIPYKRISCLKIYGVPLLARDEVTFNRIGEAFGSIVCPSDFSWNDQDVSFGRVFVNSNLRRSIDEEVSIVWRDKTFSAWVIEEPFSLWKVDEGDPEQNHEDTLSDGGSSENDLEDGEIRTFPVNFENSGRPYQTPGSQEVDLGFGDSCVRMSEKARDISHENVKSLPTFSEKVDNLNSSFDNPSGSTVDLSSVSETPSIGSLDPLLSSPLGSLEPDSLVPKPINPETPGPESIKGPLPPLHVFGPFRSSSGPLVTHLAETNSPASPMEAASSLPLPPRGSKKGRKNKVGSSLAPPLLGGFKSSFITNVRKANSSSKKSVGINNGKRHVPTDDARKPVSDISPIPFDHDSRLIAEVGDLLGFKNDASTSALPSSGVASNIGYQ</sequence>
<feature type="domain" description="RRM" evidence="3">
    <location>
        <begin position="38"/>
        <end position="116"/>
    </location>
</feature>
<dbReference type="InterPro" id="IPR000504">
    <property type="entry name" value="RRM_dom"/>
</dbReference>
<accession>A0AAP0H707</accession>
<evidence type="ECO:0000313" key="4">
    <source>
        <dbReference type="EMBL" id="KAK9075374.1"/>
    </source>
</evidence>
<dbReference type="Proteomes" id="UP001408789">
    <property type="component" value="Unassembled WGS sequence"/>
</dbReference>
<feature type="compositionally biased region" description="Polar residues" evidence="2">
    <location>
        <begin position="578"/>
        <end position="587"/>
    </location>
</feature>
<keyword evidence="5" id="KW-1185">Reference proteome</keyword>
<feature type="compositionally biased region" description="Polar residues" evidence="2">
    <location>
        <begin position="630"/>
        <end position="648"/>
    </location>
</feature>
<evidence type="ECO:0000313" key="5">
    <source>
        <dbReference type="Proteomes" id="UP001408789"/>
    </source>
</evidence>
<feature type="compositionally biased region" description="Basic and acidic residues" evidence="2">
    <location>
        <begin position="594"/>
        <end position="603"/>
    </location>
</feature>
<dbReference type="EMBL" id="JBCNJP010000007">
    <property type="protein sequence ID" value="KAK9075374.1"/>
    <property type="molecule type" value="Genomic_DNA"/>
</dbReference>
<evidence type="ECO:0000259" key="3">
    <source>
        <dbReference type="PROSITE" id="PS50102"/>
    </source>
</evidence>
<dbReference type="InterPro" id="IPR012677">
    <property type="entry name" value="Nucleotide-bd_a/b_plait_sf"/>
</dbReference>
<feature type="region of interest" description="Disordered" evidence="2">
    <location>
        <begin position="357"/>
        <end position="381"/>
    </location>
</feature>
<organism evidence="4 5">
    <name type="scientific">Deinandra increscens subsp. villosa</name>
    <dbReference type="NCBI Taxonomy" id="3103831"/>
    <lineage>
        <taxon>Eukaryota</taxon>
        <taxon>Viridiplantae</taxon>
        <taxon>Streptophyta</taxon>
        <taxon>Embryophyta</taxon>
        <taxon>Tracheophyta</taxon>
        <taxon>Spermatophyta</taxon>
        <taxon>Magnoliopsida</taxon>
        <taxon>eudicotyledons</taxon>
        <taxon>Gunneridae</taxon>
        <taxon>Pentapetalae</taxon>
        <taxon>asterids</taxon>
        <taxon>campanulids</taxon>
        <taxon>Asterales</taxon>
        <taxon>Asteraceae</taxon>
        <taxon>Asteroideae</taxon>
        <taxon>Heliantheae alliance</taxon>
        <taxon>Madieae</taxon>
        <taxon>Madiinae</taxon>
        <taxon>Deinandra</taxon>
    </lineage>
</organism>
<keyword evidence="1" id="KW-0694">RNA-binding</keyword>
<dbReference type="InterPro" id="IPR035979">
    <property type="entry name" value="RBD_domain_sf"/>
</dbReference>
<protein>
    <recommendedName>
        <fullName evidence="3">RRM domain-containing protein</fullName>
    </recommendedName>
</protein>
<feature type="region of interest" description="Disordered" evidence="2">
    <location>
        <begin position="629"/>
        <end position="648"/>
    </location>
</feature>
<dbReference type="SUPFAM" id="SSF54928">
    <property type="entry name" value="RNA-binding domain, RBD"/>
    <property type="match status" value="1"/>
</dbReference>
<feature type="region of interest" description="Disordered" evidence="2">
    <location>
        <begin position="522"/>
        <end position="558"/>
    </location>
</feature>
<evidence type="ECO:0000256" key="2">
    <source>
        <dbReference type="SAM" id="MobiDB-lite"/>
    </source>
</evidence>
<feature type="region of interest" description="Disordered" evidence="2">
    <location>
        <begin position="443"/>
        <end position="498"/>
    </location>
</feature>
<dbReference type="Gene3D" id="3.30.70.330">
    <property type="match status" value="1"/>
</dbReference>
<dbReference type="GO" id="GO:0003723">
    <property type="term" value="F:RNA binding"/>
    <property type="evidence" value="ECO:0007669"/>
    <property type="project" value="UniProtKB-UniRule"/>
</dbReference>
<evidence type="ECO:0000256" key="1">
    <source>
        <dbReference type="PROSITE-ProRule" id="PRU00176"/>
    </source>
</evidence>
<dbReference type="AlphaFoldDB" id="A0AAP0H707"/>
<gene>
    <name evidence="4" type="ORF">SSX86_003697</name>
</gene>
<feature type="compositionally biased region" description="Low complexity" evidence="2">
    <location>
        <begin position="463"/>
        <end position="484"/>
    </location>
</feature>
<feature type="region of interest" description="Disordered" evidence="2">
    <location>
        <begin position="578"/>
        <end position="603"/>
    </location>
</feature>
<comment type="caution">
    <text evidence="4">The sequence shown here is derived from an EMBL/GenBank/DDBJ whole genome shotgun (WGS) entry which is preliminary data.</text>
</comment>
<dbReference type="Pfam" id="PF00076">
    <property type="entry name" value="RRM_1"/>
    <property type="match status" value="1"/>
</dbReference>
<name>A0AAP0H707_9ASTR</name>
<dbReference type="PANTHER" id="PTHR34427:SF5">
    <property type="entry name" value="DUF4283 DOMAIN-CONTAINING PROTEIN"/>
    <property type="match status" value="1"/>
</dbReference>
<proteinExistence type="predicted"/>